<evidence type="ECO:0008006" key="3">
    <source>
        <dbReference type="Google" id="ProtNLM"/>
    </source>
</evidence>
<proteinExistence type="predicted"/>
<dbReference type="OrthoDB" id="191894at2"/>
<evidence type="ECO:0000313" key="2">
    <source>
        <dbReference type="Proteomes" id="UP000198312"/>
    </source>
</evidence>
<protein>
    <recommendedName>
        <fullName evidence="3">Polyhydroxyalkanoate synthesis regulator</fullName>
    </recommendedName>
</protein>
<reference evidence="1 2" key="1">
    <citation type="submission" date="2017-07" db="EMBL/GenBank/DDBJ databases">
        <title>Virgibacillus sp. LM2416.</title>
        <authorList>
            <person name="Tak E.J."/>
            <person name="Bae J.-W."/>
        </authorList>
    </citation>
    <scope>NUCLEOTIDE SEQUENCE [LARGE SCALE GENOMIC DNA]</scope>
    <source>
        <strain evidence="1 2">LM2416</strain>
    </source>
</reference>
<dbReference type="EMBL" id="CP022315">
    <property type="protein sequence ID" value="ASK62026.1"/>
    <property type="molecule type" value="Genomic_DNA"/>
</dbReference>
<dbReference type="AlphaFoldDB" id="A0A220U263"/>
<gene>
    <name evidence="1" type="ORF">CFK37_07565</name>
</gene>
<keyword evidence="2" id="KW-1185">Reference proteome</keyword>
<dbReference type="KEGG" id="vil:CFK37_07565"/>
<sequence length="99" mass="11380">MSDFLKKGFLLGLGAAVSSKEKLDNKLKELVERNELSREQARTVMQNFLDKGETTKDEWSAKQYEQTKNMAEDLGLATKEDINELRARITELETKLENE</sequence>
<accession>A0A220U263</accession>
<organism evidence="1 2">
    <name type="scientific">Virgibacillus phasianinus</name>
    <dbReference type="NCBI Taxonomy" id="2017483"/>
    <lineage>
        <taxon>Bacteria</taxon>
        <taxon>Bacillati</taxon>
        <taxon>Bacillota</taxon>
        <taxon>Bacilli</taxon>
        <taxon>Bacillales</taxon>
        <taxon>Bacillaceae</taxon>
        <taxon>Virgibacillus</taxon>
    </lineage>
</organism>
<dbReference type="Proteomes" id="UP000198312">
    <property type="component" value="Chromosome"/>
</dbReference>
<evidence type="ECO:0000313" key="1">
    <source>
        <dbReference type="EMBL" id="ASK62026.1"/>
    </source>
</evidence>
<dbReference type="RefSeq" id="WP_089061286.1">
    <property type="nucleotide sequence ID" value="NZ_CP022315.1"/>
</dbReference>
<name>A0A220U263_9BACI</name>